<name>R7YYB6_CONA1</name>
<dbReference type="OrthoDB" id="978at2759"/>
<dbReference type="STRING" id="1168221.R7YYB6"/>
<organism evidence="4 5">
    <name type="scientific">Coniosporium apollinis (strain CBS 100218)</name>
    <name type="common">Rock-inhabiting black yeast</name>
    <dbReference type="NCBI Taxonomy" id="1168221"/>
    <lineage>
        <taxon>Eukaryota</taxon>
        <taxon>Fungi</taxon>
        <taxon>Dikarya</taxon>
        <taxon>Ascomycota</taxon>
        <taxon>Pezizomycotina</taxon>
        <taxon>Dothideomycetes</taxon>
        <taxon>Dothideomycetes incertae sedis</taxon>
        <taxon>Coniosporium</taxon>
    </lineage>
</organism>
<dbReference type="RefSeq" id="XP_007782165.1">
    <property type="nucleotide sequence ID" value="XM_007783975.1"/>
</dbReference>
<accession>R7YYB6</accession>
<gene>
    <name evidence="4" type="ORF">W97_06250</name>
</gene>
<reference evidence="5" key="1">
    <citation type="submission" date="2012-06" db="EMBL/GenBank/DDBJ databases">
        <title>The genome sequence of Coniosporium apollinis CBS 100218.</title>
        <authorList>
            <consortium name="The Broad Institute Genome Sequencing Platform"/>
            <person name="Cuomo C."/>
            <person name="Gorbushina A."/>
            <person name="Noack S."/>
            <person name="Walker B."/>
            <person name="Young S.K."/>
            <person name="Zeng Q."/>
            <person name="Gargeya S."/>
            <person name="Fitzgerald M."/>
            <person name="Haas B."/>
            <person name="Abouelleil A."/>
            <person name="Alvarado L."/>
            <person name="Arachchi H.M."/>
            <person name="Berlin A.M."/>
            <person name="Chapman S.B."/>
            <person name="Goldberg J."/>
            <person name="Griggs A."/>
            <person name="Gujja S."/>
            <person name="Hansen M."/>
            <person name="Howarth C."/>
            <person name="Imamovic A."/>
            <person name="Larimer J."/>
            <person name="McCowan C."/>
            <person name="Montmayeur A."/>
            <person name="Murphy C."/>
            <person name="Neiman D."/>
            <person name="Pearson M."/>
            <person name="Priest M."/>
            <person name="Roberts A."/>
            <person name="Saif S."/>
            <person name="Shea T."/>
            <person name="Sisk P."/>
            <person name="Sykes S."/>
            <person name="Wortman J."/>
            <person name="Nusbaum C."/>
            <person name="Birren B."/>
        </authorList>
    </citation>
    <scope>NUCLEOTIDE SEQUENCE [LARGE SCALE GENOMIC DNA]</scope>
    <source>
        <strain evidence="5">CBS 100218</strain>
    </source>
</reference>
<evidence type="ECO:0000256" key="2">
    <source>
        <dbReference type="ARBA" id="ARBA00022679"/>
    </source>
</evidence>
<dbReference type="SMART" id="SM01296">
    <property type="entry name" value="N2227"/>
    <property type="match status" value="1"/>
</dbReference>
<dbReference type="Proteomes" id="UP000016924">
    <property type="component" value="Unassembled WGS sequence"/>
</dbReference>
<dbReference type="GO" id="GO:0032259">
    <property type="term" value="P:methylation"/>
    <property type="evidence" value="ECO:0007669"/>
    <property type="project" value="UniProtKB-KW"/>
</dbReference>
<dbReference type="GO" id="GO:0008757">
    <property type="term" value="F:S-adenosylmethionine-dependent methyltransferase activity"/>
    <property type="evidence" value="ECO:0007669"/>
    <property type="project" value="InterPro"/>
</dbReference>
<dbReference type="HOGENOM" id="CLU_2015143_0_0_1"/>
<keyword evidence="1" id="KW-0489">Methyltransferase</keyword>
<evidence type="ECO:0000313" key="5">
    <source>
        <dbReference type="Proteomes" id="UP000016924"/>
    </source>
</evidence>
<protein>
    <submittedName>
        <fullName evidence="4">Uncharacterized protein</fullName>
    </submittedName>
</protein>
<proteinExistence type="predicted"/>
<dbReference type="EMBL" id="JH767583">
    <property type="protein sequence ID" value="EON66848.1"/>
    <property type="molecule type" value="Genomic_DNA"/>
</dbReference>
<dbReference type="PANTHER" id="PTHR12303">
    <property type="entry name" value="CARNOSINE N-METHYLTRANSFERASE"/>
    <property type="match status" value="1"/>
</dbReference>
<dbReference type="GeneID" id="19903561"/>
<sequence>MRSVDLQESDAYTIWHGSATSSDHEIVLSTIRQLYRDWSEEGAGERNACHQPVLQDLASEFASVHDKTSVRVLVPGAGLCRLVLNIAAAGYMTEGNEISCHQPLASHFFLSYKMNASHFQLYP</sequence>
<dbReference type="InterPro" id="IPR012901">
    <property type="entry name" value="CARME"/>
</dbReference>
<dbReference type="eggNOG" id="KOG2798">
    <property type="taxonomic scope" value="Eukaryota"/>
</dbReference>
<dbReference type="Pfam" id="PF07942">
    <property type="entry name" value="CARME"/>
    <property type="match status" value="1"/>
</dbReference>
<dbReference type="OMA" id="GNEISCH"/>
<dbReference type="AlphaFoldDB" id="R7YYB6"/>
<evidence type="ECO:0000313" key="4">
    <source>
        <dbReference type="EMBL" id="EON66848.1"/>
    </source>
</evidence>
<evidence type="ECO:0000256" key="1">
    <source>
        <dbReference type="ARBA" id="ARBA00022603"/>
    </source>
</evidence>
<keyword evidence="3" id="KW-0949">S-adenosyl-L-methionine</keyword>
<evidence type="ECO:0000256" key="3">
    <source>
        <dbReference type="ARBA" id="ARBA00022691"/>
    </source>
</evidence>
<keyword evidence="2" id="KW-0808">Transferase</keyword>
<dbReference type="PANTHER" id="PTHR12303:SF6">
    <property type="entry name" value="CARNOSINE N-METHYLTRANSFERASE"/>
    <property type="match status" value="1"/>
</dbReference>
<keyword evidence="5" id="KW-1185">Reference proteome</keyword>